<dbReference type="EC" id="2.7.13.3" evidence="2"/>
<comment type="caution">
    <text evidence="8">The sequence shown here is derived from an EMBL/GenBank/DDBJ whole genome shotgun (WGS) entry which is preliminary data.</text>
</comment>
<sequence>MQETHEGVEITVEDSAPGLTDADLTHVFERLYRCEESRSRDLGGSGLGLSICQQIMLAHEGRIYAEHSLLGGVKFVVVLPPE</sequence>
<protein>
    <recommendedName>
        <fullName evidence="2">histidine kinase</fullName>
        <ecNumber evidence="2">2.7.13.3</ecNumber>
    </recommendedName>
</protein>
<evidence type="ECO:0000256" key="3">
    <source>
        <dbReference type="ARBA" id="ARBA00022553"/>
    </source>
</evidence>
<dbReference type="InterPro" id="IPR050351">
    <property type="entry name" value="BphY/WalK/GraS-like"/>
</dbReference>
<keyword evidence="9" id="KW-1185">Reference proteome</keyword>
<dbReference type="InterPro" id="IPR004358">
    <property type="entry name" value="Sig_transdc_His_kin-like_C"/>
</dbReference>
<keyword evidence="6" id="KW-0902">Two-component regulatory system</keyword>
<evidence type="ECO:0000256" key="4">
    <source>
        <dbReference type="ARBA" id="ARBA00022679"/>
    </source>
</evidence>
<evidence type="ECO:0000256" key="1">
    <source>
        <dbReference type="ARBA" id="ARBA00000085"/>
    </source>
</evidence>
<dbReference type="EMBL" id="PNBW01000057">
    <property type="protein sequence ID" value="TMO73611.1"/>
    <property type="molecule type" value="Genomic_DNA"/>
</dbReference>
<keyword evidence="4" id="KW-0808">Transferase</keyword>
<dbReference type="InterPro" id="IPR005467">
    <property type="entry name" value="His_kinase_dom"/>
</dbReference>
<evidence type="ECO:0000256" key="5">
    <source>
        <dbReference type="ARBA" id="ARBA00022777"/>
    </source>
</evidence>
<name>A0ABY2VWB6_9GAMM</name>
<gene>
    <name evidence="8" type="ORF">CWC20_12935</name>
</gene>
<dbReference type="Proteomes" id="UP000307164">
    <property type="component" value="Unassembled WGS sequence"/>
</dbReference>
<keyword evidence="5" id="KW-0418">Kinase</keyword>
<dbReference type="PANTHER" id="PTHR45453:SF1">
    <property type="entry name" value="PHOSPHATE REGULON SENSOR PROTEIN PHOR"/>
    <property type="match status" value="1"/>
</dbReference>
<feature type="domain" description="Histidine kinase" evidence="7">
    <location>
        <begin position="1"/>
        <end position="82"/>
    </location>
</feature>
<evidence type="ECO:0000259" key="7">
    <source>
        <dbReference type="PROSITE" id="PS50109"/>
    </source>
</evidence>
<dbReference type="PROSITE" id="PS50109">
    <property type="entry name" value="HIS_KIN"/>
    <property type="match status" value="1"/>
</dbReference>
<dbReference type="SUPFAM" id="SSF55874">
    <property type="entry name" value="ATPase domain of HSP90 chaperone/DNA topoisomerase II/histidine kinase"/>
    <property type="match status" value="1"/>
</dbReference>
<dbReference type="InterPro" id="IPR036890">
    <property type="entry name" value="HATPase_C_sf"/>
</dbReference>
<comment type="catalytic activity">
    <reaction evidence="1">
        <text>ATP + protein L-histidine = ADP + protein N-phospho-L-histidine.</text>
        <dbReference type="EC" id="2.7.13.3"/>
    </reaction>
</comment>
<reference evidence="9" key="1">
    <citation type="submission" date="2019-06" db="EMBL/GenBank/DDBJ databases">
        <title>Co-occurence of chitin degradation, pigmentation and bioactivity in marine Pseudoalteromonas.</title>
        <authorList>
            <person name="Sonnenschein E.C."/>
            <person name="Bech P.K."/>
        </authorList>
    </citation>
    <scope>NUCLEOTIDE SEQUENCE [LARGE SCALE GENOMIC DNA]</scope>
    <source>
        <strain evidence="9">S3895</strain>
    </source>
</reference>
<dbReference type="Pfam" id="PF02518">
    <property type="entry name" value="HATPase_c"/>
    <property type="match status" value="1"/>
</dbReference>
<accession>A0ABY2VWB6</accession>
<evidence type="ECO:0000256" key="2">
    <source>
        <dbReference type="ARBA" id="ARBA00012438"/>
    </source>
</evidence>
<dbReference type="Gene3D" id="3.30.565.10">
    <property type="entry name" value="Histidine kinase-like ATPase, C-terminal domain"/>
    <property type="match status" value="1"/>
</dbReference>
<evidence type="ECO:0000313" key="9">
    <source>
        <dbReference type="Proteomes" id="UP000307164"/>
    </source>
</evidence>
<dbReference type="InterPro" id="IPR003594">
    <property type="entry name" value="HATPase_dom"/>
</dbReference>
<evidence type="ECO:0000256" key="6">
    <source>
        <dbReference type="ARBA" id="ARBA00023012"/>
    </source>
</evidence>
<keyword evidence="3" id="KW-0597">Phosphoprotein</keyword>
<organism evidence="8 9">
    <name type="scientific">Pseudoalteromonas aurantia</name>
    <dbReference type="NCBI Taxonomy" id="43654"/>
    <lineage>
        <taxon>Bacteria</taxon>
        <taxon>Pseudomonadati</taxon>
        <taxon>Pseudomonadota</taxon>
        <taxon>Gammaproteobacteria</taxon>
        <taxon>Alteromonadales</taxon>
        <taxon>Pseudoalteromonadaceae</taxon>
        <taxon>Pseudoalteromonas</taxon>
    </lineage>
</organism>
<evidence type="ECO:0000313" key="8">
    <source>
        <dbReference type="EMBL" id="TMO73611.1"/>
    </source>
</evidence>
<proteinExistence type="predicted"/>
<dbReference type="PRINTS" id="PR00344">
    <property type="entry name" value="BCTRLSENSOR"/>
</dbReference>
<dbReference type="PANTHER" id="PTHR45453">
    <property type="entry name" value="PHOSPHATE REGULON SENSOR PROTEIN PHOR"/>
    <property type="match status" value="1"/>
</dbReference>